<sequence>MRSAMNPEVSREEILQWLSTNGWSPGRDIADKAREFIDDAVADSVAEGFPVVPSESAERFVRTYGLLQLRHPGDPDEKLVTNPTGGYEGDFEEIAELAQEIGKSLFRVGYDLPEGGIFALAEDGCFYYIHHTGASYIGADEYEAFGNWLRGNFQSI</sequence>
<name>A0A1V0TW12_9ACTN</name>
<dbReference type="Pfam" id="PF14433">
    <property type="entry name" value="SUKH-3"/>
    <property type="match status" value="1"/>
</dbReference>
<keyword evidence="2" id="KW-1185">Reference proteome</keyword>
<evidence type="ECO:0000313" key="1">
    <source>
        <dbReference type="EMBL" id="ARF57050.1"/>
    </source>
</evidence>
<evidence type="ECO:0008006" key="3">
    <source>
        <dbReference type="Google" id="ProtNLM"/>
    </source>
</evidence>
<dbReference type="AlphaFoldDB" id="A0A1V0TW12"/>
<protein>
    <recommendedName>
        <fullName evidence="3">SUKH-3 domain containing protein</fullName>
    </recommendedName>
</protein>
<dbReference type="InterPro" id="IPR025850">
    <property type="entry name" value="SUKH-3"/>
</dbReference>
<dbReference type="KEGG" id="sgv:B1H19_25335"/>
<dbReference type="Proteomes" id="UP000192726">
    <property type="component" value="Chromosome"/>
</dbReference>
<reference evidence="1 2" key="1">
    <citation type="submission" date="2017-04" db="EMBL/GenBank/DDBJ databases">
        <title>Complete Genome Sequence of Streptomyces gilvosporeus F607, a Capable Producer of Natamycin.</title>
        <authorList>
            <person name="Zong G."/>
            <person name="Zhong C."/>
            <person name="Fu J."/>
            <person name="Qin R."/>
            <person name="Cao G."/>
        </authorList>
    </citation>
    <scope>NUCLEOTIDE SEQUENCE [LARGE SCALE GENOMIC DNA]</scope>
    <source>
        <strain evidence="1 2">F607</strain>
    </source>
</reference>
<dbReference type="STRING" id="553510.B1H19_25335"/>
<accession>A0A1V0TW12</accession>
<dbReference type="EMBL" id="CP020569">
    <property type="protein sequence ID" value="ARF57050.1"/>
    <property type="molecule type" value="Genomic_DNA"/>
</dbReference>
<gene>
    <name evidence="1" type="ORF">B1H19_25335</name>
</gene>
<proteinExistence type="predicted"/>
<organism evidence="1 2">
    <name type="scientific">Streptomyces gilvosporeus</name>
    <dbReference type="NCBI Taxonomy" id="553510"/>
    <lineage>
        <taxon>Bacteria</taxon>
        <taxon>Bacillati</taxon>
        <taxon>Actinomycetota</taxon>
        <taxon>Actinomycetes</taxon>
        <taxon>Kitasatosporales</taxon>
        <taxon>Streptomycetaceae</taxon>
        <taxon>Streptomyces</taxon>
    </lineage>
</organism>
<evidence type="ECO:0000313" key="2">
    <source>
        <dbReference type="Proteomes" id="UP000192726"/>
    </source>
</evidence>